<evidence type="ECO:0000313" key="4">
    <source>
        <dbReference type="Proteomes" id="UP001144471"/>
    </source>
</evidence>
<dbReference type="RefSeq" id="WP_281835400.1">
    <property type="nucleotide sequence ID" value="NZ_BSDY01000007.1"/>
</dbReference>
<feature type="domain" description="PD-(D/E)XK endonuclease-like" evidence="2">
    <location>
        <begin position="637"/>
        <end position="881"/>
    </location>
</feature>
<feature type="coiled-coil region" evidence="1">
    <location>
        <begin position="357"/>
        <end position="384"/>
    </location>
</feature>
<keyword evidence="1" id="KW-0175">Coiled coil</keyword>
<dbReference type="Proteomes" id="UP001144471">
    <property type="component" value="Unassembled WGS sequence"/>
</dbReference>
<keyword evidence="4" id="KW-1185">Reference proteome</keyword>
<comment type="caution">
    <text evidence="3">The sequence shown here is derived from an EMBL/GenBank/DDBJ whole genome shotgun (WGS) entry which is preliminary data.</text>
</comment>
<sequence>MDIRYCSYDEEIIDNIESGRIHLFDKNTDKKTARRRYKGDIFDEQPLFMTFNEFKGGLFLSDRITLKEEKQVIAFYKALSPEHRRRLKVEGYYDVIDIAANFFNFFRLLNEYRIEELTDLKEWQRGVYELFCSIRENYTALLQEKNYTDSVFIGLEENFTEDVYHRYKDREIIIYNKLFFTPRDKWIIQKLEEAGYKFVLKLQLKEGDFCEEALRLKSVTYERRGCVNVYRAQDEFTALLKIIQLTHEREEAGESYRIFDANNDNFKYNNFFNEVVYLSEIPLFKLIECIHTMVAGLQTDGYIDLQGEDVDNLLREKLLIGTKELVEVMEIEEFRRYYKLEERDLSRIKYLAGEGYKFITREEMERLIQRLEEDEKQRNYIREDFINLIKIIDDLRELYQMTTLKEWCRWLTFDRKVMEEFSTQGGSEINKYFEALSEVEIIEELDLIDTDDQKKKVWRGFFKDNISEGLLRLIMKYHRFKEVAGSSHKLKKEELAELPTTHDTTRIYMNISDIYVPENKGSSFLLTEAQKKELGIKNLDDDRLLEKYNLLRGVMTTRENHIVTVENQGSNISLSPFIEEIIEEGTPDTVVGIDTENYLELIRGVIHKGNPKSIEGGSSDTELSLEREELLRKKNMSAYMCDELFNCRYKMYLRYIVRLEREDLEIDEGLTRREYGNLAHDIFEEVLMKYIKEPGKFEPLQGQEINVAKIYEIVERLIDQPGRKLKLPHLNSNYYREIIYKNLAEGVKRFFREISKELAGRRVMDIHVEQYGYKEISGGIYQSAKGDLIIDTDRDRHIIDFKTGGKIDRQLDYYGILYTGVADGAHRYIYSIDKNILEKAEKVVMTREDLVEGVENLLDSEIYERNYTSRCKRCEYWVVCREVEKNV</sequence>
<dbReference type="Gene3D" id="3.90.320.10">
    <property type="match status" value="1"/>
</dbReference>
<gene>
    <name evidence="3" type="ORF">PM10SUCC1_18380</name>
</gene>
<accession>A0A9W6GM28</accession>
<organism evidence="3 4">
    <name type="scientific">Propionigenium maris DSM 9537</name>
    <dbReference type="NCBI Taxonomy" id="1123000"/>
    <lineage>
        <taxon>Bacteria</taxon>
        <taxon>Fusobacteriati</taxon>
        <taxon>Fusobacteriota</taxon>
        <taxon>Fusobacteriia</taxon>
        <taxon>Fusobacteriales</taxon>
        <taxon>Fusobacteriaceae</taxon>
        <taxon>Propionigenium</taxon>
    </lineage>
</organism>
<evidence type="ECO:0000313" key="3">
    <source>
        <dbReference type="EMBL" id="GLI56324.1"/>
    </source>
</evidence>
<dbReference type="EMBL" id="BSDY01000007">
    <property type="protein sequence ID" value="GLI56324.1"/>
    <property type="molecule type" value="Genomic_DNA"/>
</dbReference>
<evidence type="ECO:0000256" key="1">
    <source>
        <dbReference type="SAM" id="Coils"/>
    </source>
</evidence>
<dbReference type="InterPro" id="IPR038726">
    <property type="entry name" value="PDDEXK_AddAB-type"/>
</dbReference>
<dbReference type="Pfam" id="PF12705">
    <property type="entry name" value="PDDEXK_1"/>
    <property type="match status" value="1"/>
</dbReference>
<protein>
    <recommendedName>
        <fullName evidence="2">PD-(D/E)XK endonuclease-like domain-containing protein</fullName>
    </recommendedName>
</protein>
<proteinExistence type="predicted"/>
<dbReference type="InterPro" id="IPR011604">
    <property type="entry name" value="PDDEXK-like_dom_sf"/>
</dbReference>
<name>A0A9W6GM28_9FUSO</name>
<evidence type="ECO:0000259" key="2">
    <source>
        <dbReference type="Pfam" id="PF12705"/>
    </source>
</evidence>
<reference evidence="3" key="1">
    <citation type="submission" date="2022-12" db="EMBL/GenBank/DDBJ databases">
        <title>Reference genome sequencing for broad-spectrum identification of bacterial and archaeal isolates by mass spectrometry.</title>
        <authorList>
            <person name="Sekiguchi Y."/>
            <person name="Tourlousse D.M."/>
        </authorList>
    </citation>
    <scope>NUCLEOTIDE SEQUENCE</scope>
    <source>
        <strain evidence="3">10succ1</strain>
    </source>
</reference>
<dbReference type="AlphaFoldDB" id="A0A9W6GM28"/>